<name>I4EU25_MODI5</name>
<accession>I4EU25</accession>
<gene>
    <name evidence="2" type="ordered locus">MODMU_1439</name>
</gene>
<dbReference type="KEGG" id="mmar:MODMU_1439"/>
<proteinExistence type="predicted"/>
<keyword evidence="3" id="KW-1185">Reference proteome</keyword>
<dbReference type="OrthoDB" id="5198142at2"/>
<sequence>MANMVGLRPRRPGTDDDGGGAQDRLTGPLHAVDGVAGRAAAEQHTDVQALCGEWVQVVPVEDVPDDAGLCPACQYGD</sequence>
<dbReference type="STRING" id="477641.MODMU_1439"/>
<feature type="region of interest" description="Disordered" evidence="1">
    <location>
        <begin position="1"/>
        <end position="28"/>
    </location>
</feature>
<evidence type="ECO:0000313" key="3">
    <source>
        <dbReference type="Proteomes" id="UP000006461"/>
    </source>
</evidence>
<dbReference type="EMBL" id="FO203431">
    <property type="protein sequence ID" value="CCH86888.1"/>
    <property type="molecule type" value="Genomic_DNA"/>
</dbReference>
<protein>
    <submittedName>
        <fullName evidence="2">Uncharacterized protein</fullName>
    </submittedName>
</protein>
<dbReference type="Proteomes" id="UP000006461">
    <property type="component" value="Chromosome"/>
</dbReference>
<evidence type="ECO:0000256" key="1">
    <source>
        <dbReference type="SAM" id="MobiDB-lite"/>
    </source>
</evidence>
<reference evidence="2 3" key="1">
    <citation type="journal article" date="2012" name="J. Bacteriol.">
        <title>Genome Sequence of Radiation-Resistant Modestobacter marinus Strain BC501, a Representative Actinobacterium That Thrives on Calcareous Stone Surfaces.</title>
        <authorList>
            <person name="Normand P."/>
            <person name="Gury J."/>
            <person name="Pujic P."/>
            <person name="Chouaia B."/>
            <person name="Crotti E."/>
            <person name="Brusetti L."/>
            <person name="Daffonchio D."/>
            <person name="Vacherie B."/>
            <person name="Barbe V."/>
            <person name="Medigue C."/>
            <person name="Calteau A."/>
            <person name="Ghodhbane-Gtari F."/>
            <person name="Essoussi I."/>
            <person name="Nouioui I."/>
            <person name="Abbassi-Ghozzi I."/>
            <person name="Gtari M."/>
        </authorList>
    </citation>
    <scope>NUCLEOTIDE SEQUENCE [LARGE SCALE GENOMIC DNA]</scope>
    <source>
        <strain evidence="3">BC 501</strain>
    </source>
</reference>
<organism evidence="2 3">
    <name type="scientific">Modestobacter italicus (strain DSM 44449 / CECT 9708 / BC 501)</name>
    <dbReference type="NCBI Taxonomy" id="2732864"/>
    <lineage>
        <taxon>Bacteria</taxon>
        <taxon>Bacillati</taxon>
        <taxon>Actinomycetota</taxon>
        <taxon>Actinomycetes</taxon>
        <taxon>Geodermatophilales</taxon>
        <taxon>Geodermatophilaceae</taxon>
        <taxon>Modestobacter</taxon>
    </lineage>
</organism>
<evidence type="ECO:0000313" key="2">
    <source>
        <dbReference type="EMBL" id="CCH86888.1"/>
    </source>
</evidence>
<dbReference type="HOGENOM" id="CLU_2634196_0_0_11"/>
<dbReference type="AlphaFoldDB" id="I4EU25"/>